<dbReference type="AlphaFoldDB" id="A0A9P9FU35"/>
<dbReference type="Proteomes" id="UP000720189">
    <property type="component" value="Unassembled WGS sequence"/>
</dbReference>
<keyword evidence="1" id="KW-0472">Membrane</keyword>
<dbReference type="EMBL" id="JAGMUX010000041">
    <property type="protein sequence ID" value="KAH7204889.1"/>
    <property type="molecule type" value="Genomic_DNA"/>
</dbReference>
<evidence type="ECO:0000256" key="1">
    <source>
        <dbReference type="SAM" id="Phobius"/>
    </source>
</evidence>
<protein>
    <submittedName>
        <fullName evidence="2">Uncharacterized protein</fullName>
    </submittedName>
</protein>
<feature type="non-terminal residue" evidence="2">
    <location>
        <position position="1"/>
    </location>
</feature>
<organism evidence="2 3">
    <name type="scientific">Fusarium redolens</name>
    <dbReference type="NCBI Taxonomy" id="48865"/>
    <lineage>
        <taxon>Eukaryota</taxon>
        <taxon>Fungi</taxon>
        <taxon>Dikarya</taxon>
        <taxon>Ascomycota</taxon>
        <taxon>Pezizomycotina</taxon>
        <taxon>Sordariomycetes</taxon>
        <taxon>Hypocreomycetidae</taxon>
        <taxon>Hypocreales</taxon>
        <taxon>Nectriaceae</taxon>
        <taxon>Fusarium</taxon>
        <taxon>Fusarium redolens species complex</taxon>
    </lineage>
</organism>
<comment type="caution">
    <text evidence="2">The sequence shown here is derived from an EMBL/GenBank/DDBJ whole genome shotgun (WGS) entry which is preliminary data.</text>
</comment>
<proteinExistence type="predicted"/>
<name>A0A9P9FU35_FUSRE</name>
<feature type="transmembrane region" description="Helical" evidence="1">
    <location>
        <begin position="26"/>
        <end position="48"/>
    </location>
</feature>
<dbReference type="GeneID" id="70219141"/>
<evidence type="ECO:0000313" key="2">
    <source>
        <dbReference type="EMBL" id="KAH7204889.1"/>
    </source>
</evidence>
<keyword evidence="3" id="KW-1185">Reference proteome</keyword>
<feature type="transmembrane region" description="Helical" evidence="1">
    <location>
        <begin position="55"/>
        <end position="74"/>
    </location>
</feature>
<accession>A0A9P9FU35</accession>
<dbReference type="RefSeq" id="XP_046040869.1">
    <property type="nucleotide sequence ID" value="XM_046189187.1"/>
</dbReference>
<evidence type="ECO:0000313" key="3">
    <source>
        <dbReference type="Proteomes" id="UP000720189"/>
    </source>
</evidence>
<reference evidence="2" key="1">
    <citation type="journal article" date="2021" name="Nat. Commun.">
        <title>Genetic determinants of endophytism in the Arabidopsis root mycobiome.</title>
        <authorList>
            <person name="Mesny F."/>
            <person name="Miyauchi S."/>
            <person name="Thiergart T."/>
            <person name="Pickel B."/>
            <person name="Atanasova L."/>
            <person name="Karlsson M."/>
            <person name="Huettel B."/>
            <person name="Barry K.W."/>
            <person name="Haridas S."/>
            <person name="Chen C."/>
            <person name="Bauer D."/>
            <person name="Andreopoulos W."/>
            <person name="Pangilinan J."/>
            <person name="LaButti K."/>
            <person name="Riley R."/>
            <person name="Lipzen A."/>
            <person name="Clum A."/>
            <person name="Drula E."/>
            <person name="Henrissat B."/>
            <person name="Kohler A."/>
            <person name="Grigoriev I.V."/>
            <person name="Martin F.M."/>
            <person name="Hacquard S."/>
        </authorList>
    </citation>
    <scope>NUCLEOTIDE SEQUENCE</scope>
    <source>
        <strain evidence="2">MPI-CAGE-AT-0023</strain>
    </source>
</reference>
<gene>
    <name evidence="2" type="ORF">BKA55DRAFT_530996</name>
</gene>
<keyword evidence="1" id="KW-1133">Transmembrane helix</keyword>
<sequence>KVAVLAILNMFNNNITYLIKGINNNYLFNTLILTLSYYISFSNFYIYFKPIRDILYIYYIGMFLLPSLIEDILIT</sequence>
<keyword evidence="1" id="KW-0812">Transmembrane</keyword>